<dbReference type="eggNOG" id="COG1132">
    <property type="taxonomic scope" value="Bacteria"/>
</dbReference>
<dbReference type="Proteomes" id="UP000002815">
    <property type="component" value="Unassembled WGS sequence"/>
</dbReference>
<evidence type="ECO:0008006" key="3">
    <source>
        <dbReference type="Google" id="ProtNLM"/>
    </source>
</evidence>
<evidence type="ECO:0000313" key="2">
    <source>
        <dbReference type="Proteomes" id="UP000002815"/>
    </source>
</evidence>
<proteinExistence type="predicted"/>
<keyword evidence="2" id="KW-1185">Reference proteome</keyword>
<gene>
    <name evidence="1" type="ORF">HMPREF9423_1607</name>
</gene>
<dbReference type="AlphaFoldDB" id="E8K294"/>
<organism evidence="1 2">
    <name type="scientific">Streptococcus infantis ATCC 700779</name>
    <dbReference type="NCBI Taxonomy" id="889204"/>
    <lineage>
        <taxon>Bacteria</taxon>
        <taxon>Bacillati</taxon>
        <taxon>Bacillota</taxon>
        <taxon>Bacilli</taxon>
        <taxon>Lactobacillales</taxon>
        <taxon>Streptococcaceae</taxon>
        <taxon>Streptococcus</taxon>
    </lineage>
</organism>
<accession>E8K294</accession>
<sequence>MIRNADLILVMKEGNIIEQGNHDELMAQGGFYADLYNSQFTEDQSEE</sequence>
<dbReference type="SUPFAM" id="SSF52540">
    <property type="entry name" value="P-loop containing nucleoside triphosphate hydrolases"/>
    <property type="match status" value="1"/>
</dbReference>
<protein>
    <recommendedName>
        <fullName evidence="3">ABC transporter, ATP-binding protein</fullName>
    </recommendedName>
</protein>
<dbReference type="EMBL" id="AEVD01000014">
    <property type="protein sequence ID" value="EFX36034.1"/>
    <property type="molecule type" value="Genomic_DNA"/>
</dbReference>
<comment type="caution">
    <text evidence="1">The sequence shown here is derived from an EMBL/GenBank/DDBJ whole genome shotgun (WGS) entry which is preliminary data.</text>
</comment>
<dbReference type="InterPro" id="IPR027417">
    <property type="entry name" value="P-loop_NTPase"/>
</dbReference>
<dbReference type="HOGENOM" id="CLU_000604_61_13_9"/>
<reference evidence="1 2" key="1">
    <citation type="submission" date="2010-12" db="EMBL/GenBank/DDBJ databases">
        <authorList>
            <person name="Muzny D."/>
            <person name="Qin X."/>
            <person name="Deng J."/>
            <person name="Jiang H."/>
            <person name="Liu Y."/>
            <person name="Qu J."/>
            <person name="Song X.-Z."/>
            <person name="Zhang L."/>
            <person name="Thornton R."/>
            <person name="Coyle M."/>
            <person name="Francisco L."/>
            <person name="Jackson L."/>
            <person name="Javaid M."/>
            <person name="Korchina V."/>
            <person name="Kovar C."/>
            <person name="Mata R."/>
            <person name="Mathew T."/>
            <person name="Ngo R."/>
            <person name="Nguyen L."/>
            <person name="Nguyen N."/>
            <person name="Okwuonu G."/>
            <person name="Ongeri F."/>
            <person name="Pham C."/>
            <person name="Simmons D."/>
            <person name="Wilczek-Boney K."/>
            <person name="Hale W."/>
            <person name="Jakkamsetti A."/>
            <person name="Pham P."/>
            <person name="Ruth R."/>
            <person name="San Lucas F."/>
            <person name="Warren J."/>
            <person name="Zhang J."/>
            <person name="Zhao Z."/>
            <person name="Zhou C."/>
            <person name="Zhu D."/>
            <person name="Lee S."/>
            <person name="Bess C."/>
            <person name="Blankenburg K."/>
            <person name="Forbes L."/>
            <person name="Fu Q."/>
            <person name="Gubbala S."/>
            <person name="Hirani K."/>
            <person name="Jayaseelan J.C."/>
            <person name="Lara F."/>
            <person name="Munidasa M."/>
            <person name="Palculict T."/>
            <person name="Patil S."/>
            <person name="Pu L.-L."/>
            <person name="Saada N."/>
            <person name="Tang L."/>
            <person name="Weissenberger G."/>
            <person name="Zhu Y."/>
            <person name="Hemphill L."/>
            <person name="Shang Y."/>
            <person name="Youmans B."/>
            <person name="Ayvaz T."/>
            <person name="Ross M."/>
            <person name="Santibanez J."/>
            <person name="Aqrawi P."/>
            <person name="Gross S."/>
            <person name="Joshi V."/>
            <person name="Fowler G."/>
            <person name="Nazareth L."/>
            <person name="Reid J."/>
            <person name="Worley K."/>
            <person name="Petrosino J."/>
            <person name="Highlander S."/>
            <person name="Gibbs R."/>
        </authorList>
    </citation>
    <scope>NUCLEOTIDE SEQUENCE [LARGE SCALE GENOMIC DNA]</scope>
    <source>
        <strain evidence="1 2">ATCC 700779</strain>
    </source>
</reference>
<evidence type="ECO:0000313" key="1">
    <source>
        <dbReference type="EMBL" id="EFX36034.1"/>
    </source>
</evidence>
<dbReference type="Gene3D" id="3.40.50.300">
    <property type="entry name" value="P-loop containing nucleotide triphosphate hydrolases"/>
    <property type="match status" value="1"/>
</dbReference>
<name>E8K294_9STRE</name>